<accession>A0ABT9MPW2</accession>
<keyword evidence="3" id="KW-1185">Reference proteome</keyword>
<dbReference type="Proteomes" id="UP001240984">
    <property type="component" value="Unassembled WGS sequence"/>
</dbReference>
<comment type="caution">
    <text evidence="2">The sequence shown here is derived from an EMBL/GenBank/DDBJ whole genome shotgun (WGS) entry which is preliminary data.</text>
</comment>
<proteinExistence type="predicted"/>
<feature type="compositionally biased region" description="Basic and acidic residues" evidence="1">
    <location>
        <begin position="147"/>
        <end position="158"/>
    </location>
</feature>
<dbReference type="RefSeq" id="WP_306828479.1">
    <property type="nucleotide sequence ID" value="NZ_JAUSRA010000001.1"/>
</dbReference>
<reference evidence="2 3" key="1">
    <citation type="submission" date="2023-07" db="EMBL/GenBank/DDBJ databases">
        <title>Sequencing the genomes of 1000 actinobacteria strains.</title>
        <authorList>
            <person name="Klenk H.-P."/>
        </authorList>
    </citation>
    <scope>NUCLEOTIDE SEQUENCE [LARGE SCALE GENOMIC DNA]</scope>
    <source>
        <strain evidence="2 3">DSM 44710</strain>
    </source>
</reference>
<name>A0ABT9MPW2_9ACTN</name>
<evidence type="ECO:0000313" key="3">
    <source>
        <dbReference type="Proteomes" id="UP001240984"/>
    </source>
</evidence>
<organism evidence="2 3">
    <name type="scientific">Catenuloplanes nepalensis</name>
    <dbReference type="NCBI Taxonomy" id="587533"/>
    <lineage>
        <taxon>Bacteria</taxon>
        <taxon>Bacillati</taxon>
        <taxon>Actinomycetota</taxon>
        <taxon>Actinomycetes</taxon>
        <taxon>Micromonosporales</taxon>
        <taxon>Micromonosporaceae</taxon>
        <taxon>Catenuloplanes</taxon>
    </lineage>
</organism>
<sequence length="175" mass="17947">MAGTTRLSDLPPEAVRAAVTAINTDLGNLGQAHASASDVSEWRRLLIQLLGAQPQRNAGRGGGGNGPAAEPAGETPPKPSDVARAIELILADPGMKPLSDLHKERPDLFPEAAAVSGRTTPAGEERPDVATAAAVTSLVSSAPTDPAVRERQHGDTLARRASIASTAGHPTGRHL</sequence>
<dbReference type="EMBL" id="JAUSRA010000001">
    <property type="protein sequence ID" value="MDP9793437.1"/>
    <property type="molecule type" value="Genomic_DNA"/>
</dbReference>
<evidence type="ECO:0000256" key="1">
    <source>
        <dbReference type="SAM" id="MobiDB-lite"/>
    </source>
</evidence>
<feature type="region of interest" description="Disordered" evidence="1">
    <location>
        <begin position="140"/>
        <end position="175"/>
    </location>
</feature>
<protein>
    <submittedName>
        <fullName evidence="2">Uncharacterized protein</fullName>
    </submittedName>
</protein>
<evidence type="ECO:0000313" key="2">
    <source>
        <dbReference type="EMBL" id="MDP9793437.1"/>
    </source>
</evidence>
<gene>
    <name evidence="2" type="ORF">J2S43_001949</name>
</gene>
<feature type="region of interest" description="Disordered" evidence="1">
    <location>
        <begin position="53"/>
        <end position="81"/>
    </location>
</feature>